<keyword evidence="1" id="KW-1133">Transmembrane helix</keyword>
<accession>A0A1E3AJ27</accession>
<dbReference type="RefSeq" id="WP_069151024.1">
    <property type="nucleotide sequence ID" value="NZ_MCGH01000001.1"/>
</dbReference>
<dbReference type="EMBL" id="MCGH01000001">
    <property type="protein sequence ID" value="ODM08703.1"/>
    <property type="molecule type" value="Genomic_DNA"/>
</dbReference>
<organism evidence="2 3">
    <name type="scientific">Eisenbergiella tayi</name>
    <dbReference type="NCBI Taxonomy" id="1432052"/>
    <lineage>
        <taxon>Bacteria</taxon>
        <taxon>Bacillati</taxon>
        <taxon>Bacillota</taxon>
        <taxon>Clostridia</taxon>
        <taxon>Lachnospirales</taxon>
        <taxon>Lachnospiraceae</taxon>
        <taxon>Eisenbergiella</taxon>
    </lineage>
</organism>
<feature type="transmembrane region" description="Helical" evidence="1">
    <location>
        <begin position="221"/>
        <end position="243"/>
    </location>
</feature>
<evidence type="ECO:0000256" key="1">
    <source>
        <dbReference type="SAM" id="Phobius"/>
    </source>
</evidence>
<dbReference type="Proteomes" id="UP000094067">
    <property type="component" value="Unassembled WGS sequence"/>
</dbReference>
<feature type="transmembrane region" description="Helical" evidence="1">
    <location>
        <begin position="146"/>
        <end position="164"/>
    </location>
</feature>
<proteinExistence type="predicted"/>
<name>A0A1E3AJ27_9FIRM</name>
<keyword evidence="1" id="KW-0472">Membrane</keyword>
<gene>
    <name evidence="2" type="ORF">BEI61_00332</name>
</gene>
<feature type="transmembrane region" description="Helical" evidence="1">
    <location>
        <begin position="184"/>
        <end position="209"/>
    </location>
</feature>
<feature type="transmembrane region" description="Helical" evidence="1">
    <location>
        <begin position="250"/>
        <end position="268"/>
    </location>
</feature>
<feature type="transmembrane region" description="Helical" evidence="1">
    <location>
        <begin position="21"/>
        <end position="40"/>
    </location>
</feature>
<evidence type="ECO:0000313" key="2">
    <source>
        <dbReference type="EMBL" id="ODM08703.1"/>
    </source>
</evidence>
<evidence type="ECO:0000313" key="3">
    <source>
        <dbReference type="Proteomes" id="UP000094067"/>
    </source>
</evidence>
<dbReference type="AlphaFoldDB" id="A0A1E3AJ27"/>
<protein>
    <submittedName>
        <fullName evidence="2">ABC-2 family transporter protein</fullName>
    </submittedName>
</protein>
<reference evidence="2 3" key="1">
    <citation type="submission" date="2016-07" db="EMBL/GenBank/DDBJ databases">
        <title>Characterization of isolates of Eisenbergiella tayi derived from blood cultures, using whole genome sequencing.</title>
        <authorList>
            <person name="Burdz T."/>
            <person name="Wiebe D."/>
            <person name="Huynh C."/>
            <person name="Bernard K."/>
        </authorList>
    </citation>
    <scope>NUCLEOTIDE SEQUENCE [LARGE SCALE GENOMIC DNA]</scope>
    <source>
        <strain evidence="2 3">NML 110608</strain>
    </source>
</reference>
<keyword evidence="1" id="KW-0812">Transmembrane</keyword>
<feature type="transmembrane region" description="Helical" evidence="1">
    <location>
        <begin position="302"/>
        <end position="322"/>
    </location>
</feature>
<sequence length="330" mass="36662">MKKEWKAFLWKDIRLMASGHFFLLALVSLLLYTCYIQLVYVKTDQAIFPVYLYNPEGTAVTASPEIEAVSSREELEEKCGDAYGVGILMEEGSPSLSLKSSGSRELDAVRGAYALSLLTDEKPEPAEIIGNNDKEMKQRREITCEFLYFELTAVGFLGVAALLFKEKKMGVMKLYAALPVRRPVFLISKLSACLAADLIFTIVFTVLNLGMTASLQVLPAVLVQAGILSGIMALIGFLCALWLSDFKQFSLFYLGLAIFICTPVFLVGQTGVEWKWMEYNPAYRIFAGMKQAYFEGKAGGGLYLFSCLLAWAALFGLSLYAWNSEMKKEG</sequence>
<comment type="caution">
    <text evidence="2">The sequence shown here is derived from an EMBL/GenBank/DDBJ whole genome shotgun (WGS) entry which is preliminary data.</text>
</comment>